<protein>
    <recommendedName>
        <fullName evidence="9">G-protein coupled receptors family 1 profile domain-containing protein</fullName>
    </recommendedName>
</protein>
<dbReference type="InterPro" id="IPR017452">
    <property type="entry name" value="GPCR_Rhodpsn_7TM"/>
</dbReference>
<name>A0A8S3ZAL7_9EUPU</name>
<keyword evidence="5 8" id="KW-0472">Membrane</keyword>
<dbReference type="PROSITE" id="PS50262">
    <property type="entry name" value="G_PROTEIN_RECEP_F1_2"/>
    <property type="match status" value="1"/>
</dbReference>
<sequence>TTTYMFGHFTKLLDFNVTNRSSLPELDLNDLKDLALPDDDTAYYYSGDNIENLLKPWTKEQHFIPTVCIYGVAFLLGLVGNSLVIFAMVGDKKSRSTTATFMVSLAVADLLFLLVCVPYETAKNFIGHWDTGTIFCKVSGAVEMLSALASVLNLMAVSIE</sequence>
<dbReference type="InterPro" id="IPR000276">
    <property type="entry name" value="GPCR_Rhodpsn"/>
</dbReference>
<dbReference type="PANTHER" id="PTHR45695">
    <property type="entry name" value="LEUCOKININ RECEPTOR-RELATED"/>
    <property type="match status" value="1"/>
</dbReference>
<keyword evidence="6" id="KW-0675">Receptor</keyword>
<dbReference type="GO" id="GO:0004930">
    <property type="term" value="F:G protein-coupled receptor activity"/>
    <property type="evidence" value="ECO:0007669"/>
    <property type="project" value="UniProtKB-KW"/>
</dbReference>
<reference evidence="10" key="1">
    <citation type="submission" date="2021-04" db="EMBL/GenBank/DDBJ databases">
        <authorList>
            <consortium name="Molecular Ecology Group"/>
        </authorList>
    </citation>
    <scope>NUCLEOTIDE SEQUENCE</scope>
</reference>
<keyword evidence="11" id="KW-1185">Reference proteome</keyword>
<comment type="subcellular location">
    <subcellularLocation>
        <location evidence="1">Membrane</location>
        <topology evidence="1">Multi-pass membrane protein</topology>
    </subcellularLocation>
</comment>
<feature type="non-terminal residue" evidence="10">
    <location>
        <position position="1"/>
    </location>
</feature>
<evidence type="ECO:0000313" key="10">
    <source>
        <dbReference type="EMBL" id="CAG5124106.1"/>
    </source>
</evidence>
<evidence type="ECO:0000256" key="2">
    <source>
        <dbReference type="ARBA" id="ARBA00022692"/>
    </source>
</evidence>
<keyword evidence="7" id="KW-0807">Transducer</keyword>
<proteinExistence type="predicted"/>
<evidence type="ECO:0000256" key="3">
    <source>
        <dbReference type="ARBA" id="ARBA00022989"/>
    </source>
</evidence>
<dbReference type="AlphaFoldDB" id="A0A8S3ZAL7"/>
<dbReference type="SUPFAM" id="SSF81321">
    <property type="entry name" value="Family A G protein-coupled receptor-like"/>
    <property type="match status" value="1"/>
</dbReference>
<feature type="transmembrane region" description="Helical" evidence="8">
    <location>
        <begin position="101"/>
        <end position="120"/>
    </location>
</feature>
<organism evidence="10 11">
    <name type="scientific">Candidula unifasciata</name>
    <dbReference type="NCBI Taxonomy" id="100452"/>
    <lineage>
        <taxon>Eukaryota</taxon>
        <taxon>Metazoa</taxon>
        <taxon>Spiralia</taxon>
        <taxon>Lophotrochozoa</taxon>
        <taxon>Mollusca</taxon>
        <taxon>Gastropoda</taxon>
        <taxon>Heterobranchia</taxon>
        <taxon>Euthyneura</taxon>
        <taxon>Panpulmonata</taxon>
        <taxon>Eupulmonata</taxon>
        <taxon>Stylommatophora</taxon>
        <taxon>Helicina</taxon>
        <taxon>Helicoidea</taxon>
        <taxon>Geomitridae</taxon>
        <taxon>Candidula</taxon>
    </lineage>
</organism>
<keyword evidence="4" id="KW-0297">G-protein coupled receptor</keyword>
<dbReference type="Proteomes" id="UP000678393">
    <property type="component" value="Unassembled WGS sequence"/>
</dbReference>
<feature type="non-terminal residue" evidence="10">
    <location>
        <position position="160"/>
    </location>
</feature>
<dbReference type="EMBL" id="CAJHNH020001697">
    <property type="protein sequence ID" value="CAG5124106.1"/>
    <property type="molecule type" value="Genomic_DNA"/>
</dbReference>
<evidence type="ECO:0000313" key="11">
    <source>
        <dbReference type="Proteomes" id="UP000678393"/>
    </source>
</evidence>
<dbReference type="PRINTS" id="PR00237">
    <property type="entry name" value="GPCRRHODOPSN"/>
</dbReference>
<dbReference type="GO" id="GO:0005886">
    <property type="term" value="C:plasma membrane"/>
    <property type="evidence" value="ECO:0007669"/>
    <property type="project" value="TreeGrafter"/>
</dbReference>
<comment type="caution">
    <text evidence="10">The sequence shown here is derived from an EMBL/GenBank/DDBJ whole genome shotgun (WGS) entry which is preliminary data.</text>
</comment>
<keyword evidence="3 8" id="KW-1133">Transmembrane helix</keyword>
<evidence type="ECO:0000256" key="4">
    <source>
        <dbReference type="ARBA" id="ARBA00023040"/>
    </source>
</evidence>
<evidence type="ECO:0000256" key="7">
    <source>
        <dbReference type="ARBA" id="ARBA00023224"/>
    </source>
</evidence>
<dbReference type="PANTHER" id="PTHR45695:SF9">
    <property type="entry name" value="LEUCOKININ RECEPTOR"/>
    <property type="match status" value="1"/>
</dbReference>
<evidence type="ECO:0000256" key="5">
    <source>
        <dbReference type="ARBA" id="ARBA00023136"/>
    </source>
</evidence>
<evidence type="ECO:0000259" key="9">
    <source>
        <dbReference type="PROSITE" id="PS50262"/>
    </source>
</evidence>
<dbReference type="OrthoDB" id="2132067at2759"/>
<evidence type="ECO:0000256" key="8">
    <source>
        <dbReference type="SAM" id="Phobius"/>
    </source>
</evidence>
<feature type="transmembrane region" description="Helical" evidence="8">
    <location>
        <begin position="63"/>
        <end position="89"/>
    </location>
</feature>
<feature type="domain" description="G-protein coupled receptors family 1 profile" evidence="9">
    <location>
        <begin position="80"/>
        <end position="160"/>
    </location>
</feature>
<dbReference type="Gene3D" id="1.20.1070.10">
    <property type="entry name" value="Rhodopsin 7-helix transmembrane proteins"/>
    <property type="match status" value="1"/>
</dbReference>
<keyword evidence="2 8" id="KW-0812">Transmembrane</keyword>
<accession>A0A8S3ZAL7</accession>
<evidence type="ECO:0000256" key="1">
    <source>
        <dbReference type="ARBA" id="ARBA00004141"/>
    </source>
</evidence>
<evidence type="ECO:0000256" key="6">
    <source>
        <dbReference type="ARBA" id="ARBA00023170"/>
    </source>
</evidence>
<gene>
    <name evidence="10" type="ORF">CUNI_LOCUS9664</name>
</gene>
<dbReference type="Pfam" id="PF00001">
    <property type="entry name" value="7tm_1"/>
    <property type="match status" value="1"/>
</dbReference>